<evidence type="ECO:0000313" key="6">
    <source>
        <dbReference type="EMBL" id="KAF9610506.1"/>
    </source>
</evidence>
<dbReference type="InterPro" id="IPR050352">
    <property type="entry name" value="ABCG_transporters"/>
</dbReference>
<evidence type="ECO:0000256" key="4">
    <source>
        <dbReference type="ARBA" id="ARBA00022989"/>
    </source>
</evidence>
<dbReference type="GO" id="GO:0005886">
    <property type="term" value="C:plasma membrane"/>
    <property type="evidence" value="ECO:0007669"/>
    <property type="project" value="TreeGrafter"/>
</dbReference>
<dbReference type="AlphaFoldDB" id="A0A835I4J9"/>
<dbReference type="PANTHER" id="PTHR48041:SF22">
    <property type="entry name" value="ABC TRANSPORTER G FAMILY MEMBER 9"/>
    <property type="match status" value="1"/>
</dbReference>
<sequence>MSNTKMRRLSMHADSVITQLGLTKCKNIIVGGGSVRGISGGERKRTPQPAEKIVSTLLKLVKGGRSVVMTMHQPSGKIYNMFHKVFLRSDGSPMYFGKGAAAMDYFSSIGYTESSPILHESYRLPFESFQW</sequence>
<proteinExistence type="predicted"/>
<evidence type="ECO:0008006" key="8">
    <source>
        <dbReference type="Google" id="ProtNLM"/>
    </source>
</evidence>
<dbReference type="OrthoDB" id="66620at2759"/>
<evidence type="ECO:0000313" key="7">
    <source>
        <dbReference type="Proteomes" id="UP000631114"/>
    </source>
</evidence>
<keyword evidence="7" id="KW-1185">Reference proteome</keyword>
<evidence type="ECO:0000256" key="2">
    <source>
        <dbReference type="ARBA" id="ARBA00022448"/>
    </source>
</evidence>
<dbReference type="PANTHER" id="PTHR48041">
    <property type="entry name" value="ABC TRANSPORTER G FAMILY MEMBER 28"/>
    <property type="match status" value="1"/>
</dbReference>
<comment type="caution">
    <text evidence="6">The sequence shown here is derived from an EMBL/GenBank/DDBJ whole genome shotgun (WGS) entry which is preliminary data.</text>
</comment>
<evidence type="ECO:0000256" key="5">
    <source>
        <dbReference type="ARBA" id="ARBA00023136"/>
    </source>
</evidence>
<organism evidence="6 7">
    <name type="scientific">Coptis chinensis</name>
    <dbReference type="NCBI Taxonomy" id="261450"/>
    <lineage>
        <taxon>Eukaryota</taxon>
        <taxon>Viridiplantae</taxon>
        <taxon>Streptophyta</taxon>
        <taxon>Embryophyta</taxon>
        <taxon>Tracheophyta</taxon>
        <taxon>Spermatophyta</taxon>
        <taxon>Magnoliopsida</taxon>
        <taxon>Ranunculales</taxon>
        <taxon>Ranunculaceae</taxon>
        <taxon>Coptidoideae</taxon>
        <taxon>Coptis</taxon>
    </lineage>
</organism>
<keyword evidence="5" id="KW-0472">Membrane</keyword>
<name>A0A835I4J9_9MAGN</name>
<keyword evidence="2" id="KW-0813">Transport</keyword>
<evidence type="ECO:0000256" key="3">
    <source>
        <dbReference type="ARBA" id="ARBA00022692"/>
    </source>
</evidence>
<gene>
    <name evidence="6" type="ORF">IFM89_022749</name>
</gene>
<keyword evidence="3" id="KW-0812">Transmembrane</keyword>
<protein>
    <recommendedName>
        <fullName evidence="8">ABC transporter family G domain-containing protein</fullName>
    </recommendedName>
</protein>
<dbReference type="Proteomes" id="UP000631114">
    <property type="component" value="Unassembled WGS sequence"/>
</dbReference>
<keyword evidence="4" id="KW-1133">Transmembrane helix</keyword>
<dbReference type="EMBL" id="JADFTS010000004">
    <property type="protein sequence ID" value="KAF9610506.1"/>
    <property type="molecule type" value="Genomic_DNA"/>
</dbReference>
<accession>A0A835I4J9</accession>
<comment type="subcellular location">
    <subcellularLocation>
        <location evidence="1">Membrane</location>
        <topology evidence="1">Multi-pass membrane protein</topology>
    </subcellularLocation>
</comment>
<dbReference type="GO" id="GO:0042626">
    <property type="term" value="F:ATPase-coupled transmembrane transporter activity"/>
    <property type="evidence" value="ECO:0007669"/>
    <property type="project" value="TreeGrafter"/>
</dbReference>
<evidence type="ECO:0000256" key="1">
    <source>
        <dbReference type="ARBA" id="ARBA00004141"/>
    </source>
</evidence>
<reference evidence="6 7" key="1">
    <citation type="submission" date="2020-10" db="EMBL/GenBank/DDBJ databases">
        <title>The Coptis chinensis genome and diversification of protoberbering-type alkaloids.</title>
        <authorList>
            <person name="Wang B."/>
            <person name="Shu S."/>
            <person name="Song C."/>
            <person name="Liu Y."/>
        </authorList>
    </citation>
    <scope>NUCLEOTIDE SEQUENCE [LARGE SCALE GENOMIC DNA]</scope>
    <source>
        <strain evidence="6">HL-2020</strain>
        <tissue evidence="6">Leaf</tissue>
    </source>
</reference>